<evidence type="ECO:0000313" key="2">
    <source>
        <dbReference type="Proteomes" id="UP001501337"/>
    </source>
</evidence>
<comment type="caution">
    <text evidence="1">The sequence shown here is derived from an EMBL/GenBank/DDBJ whole genome shotgun (WGS) entry which is preliminary data.</text>
</comment>
<dbReference type="InterPro" id="IPR036953">
    <property type="entry name" value="GreA/GreB_C_sf"/>
</dbReference>
<dbReference type="RefSeq" id="WP_344803403.1">
    <property type="nucleotide sequence ID" value="NZ_BAABBO010000001.1"/>
</dbReference>
<evidence type="ECO:0000313" key="1">
    <source>
        <dbReference type="EMBL" id="GAA3950856.1"/>
    </source>
</evidence>
<sequence>MSIISKNSLIHQIILSLEADLDTVKAQARGAHDAATHEESAAENKYDTFSLESGYLASGLSRRVREIEQSLQAYRDLAPRAFDDDDEIRLTALVTLDDDARLKYFIGPGAAGLVLSFEQVDVRVITPQSPLGQQLLGKAVGEDIMLMQKGVQTPASITDIV</sequence>
<organism evidence="1 2">
    <name type="scientific">Allohahella marinimesophila</name>
    <dbReference type="NCBI Taxonomy" id="1054972"/>
    <lineage>
        <taxon>Bacteria</taxon>
        <taxon>Pseudomonadati</taxon>
        <taxon>Pseudomonadota</taxon>
        <taxon>Gammaproteobacteria</taxon>
        <taxon>Oceanospirillales</taxon>
        <taxon>Hahellaceae</taxon>
        <taxon>Allohahella</taxon>
    </lineage>
</organism>
<protein>
    <recommendedName>
        <fullName evidence="3">GreA/GreB family elongation factor</fullName>
    </recommendedName>
</protein>
<accession>A0ABP7NR43</accession>
<name>A0ABP7NR43_9GAMM</name>
<gene>
    <name evidence="1" type="ORF">GCM10022278_07500</name>
</gene>
<dbReference type="Gene3D" id="3.10.50.30">
    <property type="entry name" value="Transcription elongation factor, GreA/GreB, C-terminal domain"/>
    <property type="match status" value="1"/>
</dbReference>
<reference evidence="2" key="1">
    <citation type="journal article" date="2019" name="Int. J. Syst. Evol. Microbiol.">
        <title>The Global Catalogue of Microorganisms (GCM) 10K type strain sequencing project: providing services to taxonomists for standard genome sequencing and annotation.</title>
        <authorList>
            <consortium name="The Broad Institute Genomics Platform"/>
            <consortium name="The Broad Institute Genome Sequencing Center for Infectious Disease"/>
            <person name="Wu L."/>
            <person name="Ma J."/>
        </authorList>
    </citation>
    <scope>NUCLEOTIDE SEQUENCE [LARGE SCALE GENOMIC DNA]</scope>
    <source>
        <strain evidence="2">JCM 17555</strain>
    </source>
</reference>
<dbReference type="Proteomes" id="UP001501337">
    <property type="component" value="Unassembled WGS sequence"/>
</dbReference>
<dbReference type="SUPFAM" id="SSF54534">
    <property type="entry name" value="FKBP-like"/>
    <property type="match status" value="1"/>
</dbReference>
<keyword evidence="2" id="KW-1185">Reference proteome</keyword>
<proteinExistence type="predicted"/>
<evidence type="ECO:0008006" key="3">
    <source>
        <dbReference type="Google" id="ProtNLM"/>
    </source>
</evidence>
<dbReference type="EMBL" id="BAABBO010000001">
    <property type="protein sequence ID" value="GAA3950856.1"/>
    <property type="molecule type" value="Genomic_DNA"/>
</dbReference>